<reference evidence="3" key="1">
    <citation type="submission" date="2022-11" db="EMBL/GenBank/DDBJ databases">
        <authorList>
            <person name="Mo P."/>
        </authorList>
    </citation>
    <scope>NUCLEOTIDE SEQUENCE</scope>
    <source>
        <strain evidence="3">HUAS 11-8</strain>
    </source>
</reference>
<dbReference type="EMBL" id="CP113836">
    <property type="protein sequence ID" value="WAL67281.1"/>
    <property type="molecule type" value="Genomic_DNA"/>
</dbReference>
<dbReference type="InterPro" id="IPR013538">
    <property type="entry name" value="ASHA1/2-like_C"/>
</dbReference>
<dbReference type="SUPFAM" id="SSF55961">
    <property type="entry name" value="Bet v1-like"/>
    <property type="match status" value="1"/>
</dbReference>
<dbReference type="Gene3D" id="3.30.530.20">
    <property type="match status" value="1"/>
</dbReference>
<accession>A0ABY7B519</accession>
<keyword evidence="4" id="KW-1185">Reference proteome</keyword>
<proteinExistence type="inferred from homology"/>
<evidence type="ECO:0000313" key="3">
    <source>
        <dbReference type="EMBL" id="WAL67281.1"/>
    </source>
</evidence>
<gene>
    <name evidence="3" type="ORF">ORV05_05710</name>
</gene>
<feature type="domain" description="Activator of Hsp90 ATPase homologue 1/2-like C-terminal" evidence="2">
    <location>
        <begin position="40"/>
        <end position="133"/>
    </location>
</feature>
<evidence type="ECO:0000256" key="1">
    <source>
        <dbReference type="ARBA" id="ARBA00006817"/>
    </source>
</evidence>
<evidence type="ECO:0000259" key="2">
    <source>
        <dbReference type="Pfam" id="PF08327"/>
    </source>
</evidence>
<comment type="similarity">
    <text evidence="1">Belongs to the AHA1 family.</text>
</comment>
<organism evidence="3 4">
    <name type="scientific">Amycolatopsis cynarae</name>
    <dbReference type="NCBI Taxonomy" id="2995223"/>
    <lineage>
        <taxon>Bacteria</taxon>
        <taxon>Bacillati</taxon>
        <taxon>Actinomycetota</taxon>
        <taxon>Actinomycetes</taxon>
        <taxon>Pseudonocardiales</taxon>
        <taxon>Pseudonocardiaceae</taxon>
        <taxon>Amycolatopsis</taxon>
    </lineage>
</organism>
<dbReference type="RefSeq" id="WP_268757394.1">
    <property type="nucleotide sequence ID" value="NZ_CP113836.1"/>
</dbReference>
<dbReference type="InterPro" id="IPR023393">
    <property type="entry name" value="START-like_dom_sf"/>
</dbReference>
<sequence>MTGQVGKTADAGWQIGVSRTLPHPLVDVWTFIAEDGVGLWLGPGVPLPLERGAHYRTDDGITGEIRSFHPLDRVRLTWRPSGWGHDSTVQVTVRSSGPKTSLRFHQERLLGPEERAAQHEYWQAKMDGVAAALAAPATR</sequence>
<dbReference type="Proteomes" id="UP001163203">
    <property type="component" value="Chromosome"/>
</dbReference>
<evidence type="ECO:0000313" key="4">
    <source>
        <dbReference type="Proteomes" id="UP001163203"/>
    </source>
</evidence>
<name>A0ABY7B519_9PSEU</name>
<dbReference type="Pfam" id="PF08327">
    <property type="entry name" value="AHSA1"/>
    <property type="match status" value="1"/>
</dbReference>
<protein>
    <submittedName>
        <fullName evidence="3">SRPBCC domain-containing protein</fullName>
    </submittedName>
</protein>